<dbReference type="EMBL" id="BSNC01000004">
    <property type="protein sequence ID" value="GLP96353.1"/>
    <property type="molecule type" value="Genomic_DNA"/>
</dbReference>
<evidence type="ECO:0000259" key="5">
    <source>
        <dbReference type="PROSITE" id="PS50931"/>
    </source>
</evidence>
<dbReference type="Gene3D" id="3.40.190.290">
    <property type="match status" value="1"/>
</dbReference>
<keyword evidence="4" id="KW-0804">Transcription</keyword>
<dbReference type="Pfam" id="PF03466">
    <property type="entry name" value="LysR_substrate"/>
    <property type="match status" value="1"/>
</dbReference>
<dbReference type="RefSeq" id="WP_169902866.1">
    <property type="nucleotide sequence ID" value="NZ_BSNC01000004.1"/>
</dbReference>
<comment type="caution">
    <text evidence="6">The sequence shown here is derived from an EMBL/GenBank/DDBJ whole genome shotgun (WGS) entry which is preliminary data.</text>
</comment>
<dbReference type="InterPro" id="IPR000847">
    <property type="entry name" value="LysR_HTH_N"/>
</dbReference>
<dbReference type="Proteomes" id="UP001161422">
    <property type="component" value="Unassembled WGS sequence"/>
</dbReference>
<dbReference type="InterPro" id="IPR036390">
    <property type="entry name" value="WH_DNA-bd_sf"/>
</dbReference>
<dbReference type="SUPFAM" id="SSF53850">
    <property type="entry name" value="Periplasmic binding protein-like II"/>
    <property type="match status" value="1"/>
</dbReference>
<dbReference type="Gene3D" id="1.10.10.10">
    <property type="entry name" value="Winged helix-like DNA-binding domain superfamily/Winged helix DNA-binding domain"/>
    <property type="match status" value="1"/>
</dbReference>
<evidence type="ECO:0000313" key="6">
    <source>
        <dbReference type="EMBL" id="GLP96353.1"/>
    </source>
</evidence>
<dbReference type="GO" id="GO:0003700">
    <property type="term" value="F:DNA-binding transcription factor activity"/>
    <property type="evidence" value="ECO:0007669"/>
    <property type="project" value="InterPro"/>
</dbReference>
<dbReference type="PANTHER" id="PTHR30126:SF91">
    <property type="entry name" value="LYSR FAMILY TRANSCRIPTIONAL REGULATOR"/>
    <property type="match status" value="1"/>
</dbReference>
<evidence type="ECO:0000256" key="2">
    <source>
        <dbReference type="ARBA" id="ARBA00023015"/>
    </source>
</evidence>
<dbReference type="SUPFAM" id="SSF46785">
    <property type="entry name" value="Winged helix' DNA-binding domain"/>
    <property type="match status" value="1"/>
</dbReference>
<sequence length="301" mass="33128">MLTLEQLSAFKAAAETGSFTKAAKRKGKGLNTISNSIINLEDYLGFKLFDRTGRYPKLTDEGERLYAQVKVLFAQLDTIIHSSTDAMSQIETSVRIGLGELIPTQLFETLVQKVSVKYPNTKLILIRGTAERLHQSLLNEELDLGVMVSKGNPPDGVKLLDTGLLNMVLACSADSELAQGPAVSQQRLQATRQVVCQSILDNPLLANYMLFSPNYWETTSLDDSVAMVEQDIGWACLPELLVNEKAAAGSLVRFDCDFLGEQNSKIQVYLDLVVPEHAESGPVSRFLLKTLQELLFSKADA</sequence>
<keyword evidence="2" id="KW-0805">Transcription regulation</keyword>
<gene>
    <name evidence="6" type="ORF">GCM10007895_16590</name>
</gene>
<evidence type="ECO:0000313" key="7">
    <source>
        <dbReference type="Proteomes" id="UP001161422"/>
    </source>
</evidence>
<evidence type="ECO:0000256" key="1">
    <source>
        <dbReference type="ARBA" id="ARBA00009437"/>
    </source>
</evidence>
<dbReference type="PANTHER" id="PTHR30126">
    <property type="entry name" value="HTH-TYPE TRANSCRIPTIONAL REGULATOR"/>
    <property type="match status" value="1"/>
</dbReference>
<dbReference type="InterPro" id="IPR005119">
    <property type="entry name" value="LysR_subst-bd"/>
</dbReference>
<name>A0AA37RWG8_9GAMM</name>
<accession>A0AA37RWG8</accession>
<evidence type="ECO:0000256" key="3">
    <source>
        <dbReference type="ARBA" id="ARBA00023125"/>
    </source>
</evidence>
<reference evidence="6" key="2">
    <citation type="submission" date="2023-01" db="EMBL/GenBank/DDBJ databases">
        <title>Draft genome sequence of Paraferrimonas sedimenticola strain NBRC 101628.</title>
        <authorList>
            <person name="Sun Q."/>
            <person name="Mori K."/>
        </authorList>
    </citation>
    <scope>NUCLEOTIDE SEQUENCE</scope>
    <source>
        <strain evidence="6">NBRC 101628</strain>
    </source>
</reference>
<evidence type="ECO:0000256" key="4">
    <source>
        <dbReference type="ARBA" id="ARBA00023163"/>
    </source>
</evidence>
<reference evidence="6" key="1">
    <citation type="journal article" date="2014" name="Int. J. Syst. Evol. Microbiol.">
        <title>Complete genome sequence of Corynebacterium casei LMG S-19264T (=DSM 44701T), isolated from a smear-ripened cheese.</title>
        <authorList>
            <consortium name="US DOE Joint Genome Institute (JGI-PGF)"/>
            <person name="Walter F."/>
            <person name="Albersmeier A."/>
            <person name="Kalinowski J."/>
            <person name="Ruckert C."/>
        </authorList>
    </citation>
    <scope>NUCLEOTIDE SEQUENCE</scope>
    <source>
        <strain evidence="6">NBRC 101628</strain>
    </source>
</reference>
<feature type="domain" description="HTH lysR-type" evidence="5">
    <location>
        <begin position="2"/>
        <end position="59"/>
    </location>
</feature>
<dbReference type="InterPro" id="IPR036388">
    <property type="entry name" value="WH-like_DNA-bd_sf"/>
</dbReference>
<dbReference type="Pfam" id="PF00126">
    <property type="entry name" value="HTH_1"/>
    <property type="match status" value="1"/>
</dbReference>
<dbReference type="CDD" id="cd05466">
    <property type="entry name" value="PBP2_LTTR_substrate"/>
    <property type="match status" value="1"/>
</dbReference>
<protein>
    <submittedName>
        <fullName evidence="6">Transcriptional regulator</fullName>
    </submittedName>
</protein>
<organism evidence="6 7">
    <name type="scientific">Paraferrimonas sedimenticola</name>
    <dbReference type="NCBI Taxonomy" id="375674"/>
    <lineage>
        <taxon>Bacteria</taxon>
        <taxon>Pseudomonadati</taxon>
        <taxon>Pseudomonadota</taxon>
        <taxon>Gammaproteobacteria</taxon>
        <taxon>Alteromonadales</taxon>
        <taxon>Ferrimonadaceae</taxon>
        <taxon>Paraferrimonas</taxon>
    </lineage>
</organism>
<comment type="similarity">
    <text evidence="1">Belongs to the LysR transcriptional regulatory family.</text>
</comment>
<dbReference type="AlphaFoldDB" id="A0AA37RWG8"/>
<dbReference type="PROSITE" id="PS50931">
    <property type="entry name" value="HTH_LYSR"/>
    <property type="match status" value="1"/>
</dbReference>
<keyword evidence="7" id="KW-1185">Reference proteome</keyword>
<keyword evidence="3" id="KW-0238">DNA-binding</keyword>
<dbReference type="GO" id="GO:0000976">
    <property type="term" value="F:transcription cis-regulatory region binding"/>
    <property type="evidence" value="ECO:0007669"/>
    <property type="project" value="TreeGrafter"/>
</dbReference>
<proteinExistence type="inferred from homology"/>